<accession>A0ABW0LHG1</accession>
<feature type="signal peptide" evidence="1">
    <location>
        <begin position="1"/>
        <end position="24"/>
    </location>
</feature>
<keyword evidence="3" id="KW-1185">Reference proteome</keyword>
<protein>
    <submittedName>
        <fullName evidence="2">Uncharacterized protein</fullName>
    </submittedName>
</protein>
<proteinExistence type="predicted"/>
<comment type="caution">
    <text evidence="2">The sequence shown here is derived from an EMBL/GenBank/DDBJ whole genome shotgun (WGS) entry which is preliminary data.</text>
</comment>
<keyword evidence="1" id="KW-0732">Signal</keyword>
<reference evidence="3" key="1">
    <citation type="journal article" date="2019" name="Int. J. Syst. Evol. Microbiol.">
        <title>The Global Catalogue of Microorganisms (GCM) 10K type strain sequencing project: providing services to taxonomists for standard genome sequencing and annotation.</title>
        <authorList>
            <consortium name="The Broad Institute Genomics Platform"/>
            <consortium name="The Broad Institute Genome Sequencing Center for Infectious Disease"/>
            <person name="Wu L."/>
            <person name="Ma J."/>
        </authorList>
    </citation>
    <scope>NUCLEOTIDE SEQUENCE [LARGE SCALE GENOMIC DNA]</scope>
    <source>
        <strain evidence="3">CGMCC 1.12237</strain>
    </source>
</reference>
<sequence>MIKRGISLLLISIFVLGFSATTFAAYESPQWSLRSDTIGDWGWATAYLGTGTSTLYVTVNQSGIHAGEKAHTFWEIYHPGTAKTEQVIDIPVDFYATLIFDGLNNPGGQYEVFWESKTNNDTQGWYQLHTTSGSSEFYRRK</sequence>
<organism evidence="2 3">
    <name type="scientific">Lederbergia graminis</name>
    <dbReference type="NCBI Taxonomy" id="735518"/>
    <lineage>
        <taxon>Bacteria</taxon>
        <taxon>Bacillati</taxon>
        <taxon>Bacillota</taxon>
        <taxon>Bacilli</taxon>
        <taxon>Bacillales</taxon>
        <taxon>Bacillaceae</taxon>
        <taxon>Lederbergia</taxon>
    </lineage>
</organism>
<dbReference type="Proteomes" id="UP001596147">
    <property type="component" value="Unassembled WGS sequence"/>
</dbReference>
<evidence type="ECO:0000313" key="2">
    <source>
        <dbReference type="EMBL" id="MFC5465003.1"/>
    </source>
</evidence>
<evidence type="ECO:0000256" key="1">
    <source>
        <dbReference type="SAM" id="SignalP"/>
    </source>
</evidence>
<gene>
    <name evidence="2" type="ORF">ACFPM4_09580</name>
</gene>
<feature type="chain" id="PRO_5046989676" evidence="1">
    <location>
        <begin position="25"/>
        <end position="141"/>
    </location>
</feature>
<evidence type="ECO:0000313" key="3">
    <source>
        <dbReference type="Proteomes" id="UP001596147"/>
    </source>
</evidence>
<dbReference type="EMBL" id="JBHSMC010000013">
    <property type="protein sequence ID" value="MFC5465003.1"/>
    <property type="molecule type" value="Genomic_DNA"/>
</dbReference>
<dbReference type="RefSeq" id="WP_382350711.1">
    <property type="nucleotide sequence ID" value="NZ_JBHSMC010000013.1"/>
</dbReference>
<name>A0ABW0LHG1_9BACI</name>